<dbReference type="RefSeq" id="WP_085077706.1">
    <property type="nucleotide sequence ID" value="NZ_JACKRZ010000425.1"/>
</dbReference>
<dbReference type="STRING" id="153971.AWC19_04560"/>
<dbReference type="AlphaFoldDB" id="A0A1X1ZT40"/>
<organism evidence="1 2">
    <name type="scientific">Mycobacterium palustre</name>
    <dbReference type="NCBI Taxonomy" id="153971"/>
    <lineage>
        <taxon>Bacteria</taxon>
        <taxon>Bacillati</taxon>
        <taxon>Actinomycetota</taxon>
        <taxon>Actinomycetes</taxon>
        <taxon>Mycobacteriales</taxon>
        <taxon>Mycobacteriaceae</taxon>
        <taxon>Mycobacterium</taxon>
        <taxon>Mycobacterium simiae complex</taxon>
    </lineage>
</organism>
<sequence>MKLTGAFLAEAAATVDQKLNVQGGVLSKYTVGPDRFARFVLVVLTRPDDDGGGDRRVDVEIRPPTPDAPVHKWFEAPEAAVGEFPGFAFFEIDARLPSDGRWAVDVSCAGTAISLPLVVSSWKPSTFGI</sequence>
<gene>
    <name evidence="1" type="ORF">AWC19_04560</name>
</gene>
<evidence type="ECO:0000313" key="1">
    <source>
        <dbReference type="EMBL" id="ORW26251.1"/>
    </source>
</evidence>
<keyword evidence="2" id="KW-1185">Reference proteome</keyword>
<proteinExistence type="predicted"/>
<dbReference type="OrthoDB" id="4460609at2"/>
<comment type="caution">
    <text evidence="1">The sequence shown here is derived from an EMBL/GenBank/DDBJ whole genome shotgun (WGS) entry which is preliminary data.</text>
</comment>
<dbReference type="EMBL" id="LQPJ01000084">
    <property type="protein sequence ID" value="ORW26251.1"/>
    <property type="molecule type" value="Genomic_DNA"/>
</dbReference>
<accession>A0A1X1ZT40</accession>
<name>A0A1X1ZT40_9MYCO</name>
<evidence type="ECO:0000313" key="2">
    <source>
        <dbReference type="Proteomes" id="UP000193529"/>
    </source>
</evidence>
<protein>
    <submittedName>
        <fullName evidence="1">Uncharacterized protein</fullName>
    </submittedName>
</protein>
<dbReference type="Proteomes" id="UP000193529">
    <property type="component" value="Unassembled WGS sequence"/>
</dbReference>
<reference evidence="1 2" key="1">
    <citation type="submission" date="2016-01" db="EMBL/GenBank/DDBJ databases">
        <title>The new phylogeny of the genus Mycobacterium.</title>
        <authorList>
            <person name="Tarcisio F."/>
            <person name="Conor M."/>
            <person name="Antonella G."/>
            <person name="Elisabetta G."/>
            <person name="Giulia F.S."/>
            <person name="Sara T."/>
            <person name="Anna F."/>
            <person name="Clotilde B."/>
            <person name="Roberto B."/>
            <person name="Veronica D.S."/>
            <person name="Fabio R."/>
            <person name="Monica P."/>
            <person name="Olivier J."/>
            <person name="Enrico T."/>
            <person name="Nicola S."/>
        </authorList>
    </citation>
    <scope>NUCLEOTIDE SEQUENCE [LARGE SCALE GENOMIC DNA]</scope>
    <source>
        <strain evidence="1 2">DSM 44572</strain>
    </source>
</reference>